<name>A0ACC1DJD5_9NEOP</name>
<accession>A0ACC1DJD5</accession>
<reference evidence="1 2" key="1">
    <citation type="journal article" date="2021" name="Front. Genet.">
        <title>Chromosome-Level Genome Assembly Reveals Significant Gene Expansion in the Toll and IMD Signaling Pathways of Dendrolimus kikuchii.</title>
        <authorList>
            <person name="Zhou J."/>
            <person name="Wu P."/>
            <person name="Xiong Z."/>
            <person name="Liu N."/>
            <person name="Zhao N."/>
            <person name="Ji M."/>
            <person name="Qiu Y."/>
            <person name="Yang B."/>
        </authorList>
    </citation>
    <scope>NUCLEOTIDE SEQUENCE [LARGE SCALE GENOMIC DNA]</scope>
    <source>
        <strain evidence="1">Ann1</strain>
    </source>
</reference>
<sequence length="151" mass="17441">MDNQIQSTSTSTMPDDGSDGVNQVNTVVYPLILTGEKYFTVINSGNSNEHDNVQASCIQCKAIIKGNLKATSNFRLHLKRKHPDVLNDYENDKLNQHVSGKRKVPLKHEDNRKQTKLNFTLRHECVQINVRKNLTKYYELYCTEYETLEYC</sequence>
<dbReference type="Proteomes" id="UP000824533">
    <property type="component" value="Linkage Group LG01"/>
</dbReference>
<evidence type="ECO:0000313" key="1">
    <source>
        <dbReference type="EMBL" id="KAJ0183910.1"/>
    </source>
</evidence>
<comment type="caution">
    <text evidence="1">The sequence shown here is derived from an EMBL/GenBank/DDBJ whole genome shotgun (WGS) entry which is preliminary data.</text>
</comment>
<organism evidence="1 2">
    <name type="scientific">Dendrolimus kikuchii</name>
    <dbReference type="NCBI Taxonomy" id="765133"/>
    <lineage>
        <taxon>Eukaryota</taxon>
        <taxon>Metazoa</taxon>
        <taxon>Ecdysozoa</taxon>
        <taxon>Arthropoda</taxon>
        <taxon>Hexapoda</taxon>
        <taxon>Insecta</taxon>
        <taxon>Pterygota</taxon>
        <taxon>Neoptera</taxon>
        <taxon>Endopterygota</taxon>
        <taxon>Lepidoptera</taxon>
        <taxon>Glossata</taxon>
        <taxon>Ditrysia</taxon>
        <taxon>Bombycoidea</taxon>
        <taxon>Lasiocampidae</taxon>
        <taxon>Dendrolimus</taxon>
    </lineage>
</organism>
<dbReference type="EMBL" id="CM034387">
    <property type="protein sequence ID" value="KAJ0183910.1"/>
    <property type="molecule type" value="Genomic_DNA"/>
</dbReference>
<evidence type="ECO:0000313" key="2">
    <source>
        <dbReference type="Proteomes" id="UP000824533"/>
    </source>
</evidence>
<proteinExistence type="predicted"/>
<protein>
    <submittedName>
        <fullName evidence="1">Uncharacterized protein</fullName>
    </submittedName>
</protein>
<keyword evidence="2" id="KW-1185">Reference proteome</keyword>
<gene>
    <name evidence="1" type="ORF">K1T71_000333</name>
</gene>